<keyword evidence="2" id="KW-1185">Reference proteome</keyword>
<gene>
    <name evidence="1" type="ORF">BJ322DRAFT_1045414</name>
</gene>
<accession>A0A9P6HK24</accession>
<evidence type="ECO:0000313" key="2">
    <source>
        <dbReference type="Proteomes" id="UP000736335"/>
    </source>
</evidence>
<dbReference type="AlphaFoldDB" id="A0A9P6HK24"/>
<organism evidence="1 2">
    <name type="scientific">Thelephora terrestris</name>
    <dbReference type="NCBI Taxonomy" id="56493"/>
    <lineage>
        <taxon>Eukaryota</taxon>
        <taxon>Fungi</taxon>
        <taxon>Dikarya</taxon>
        <taxon>Basidiomycota</taxon>
        <taxon>Agaricomycotina</taxon>
        <taxon>Agaricomycetes</taxon>
        <taxon>Thelephorales</taxon>
        <taxon>Thelephoraceae</taxon>
        <taxon>Thelephora</taxon>
    </lineage>
</organism>
<name>A0A9P6HK24_9AGAM</name>
<protein>
    <submittedName>
        <fullName evidence="1">Uncharacterized protein</fullName>
    </submittedName>
</protein>
<dbReference type="Proteomes" id="UP000736335">
    <property type="component" value="Unassembled WGS sequence"/>
</dbReference>
<dbReference type="EMBL" id="WIUZ02000004">
    <property type="protein sequence ID" value="KAF9787816.1"/>
    <property type="molecule type" value="Genomic_DNA"/>
</dbReference>
<sequence length="544" mass="60793">MDEFQDVESIQTAIEVIVQKEGTQRSLAQLCAVLEASSLTPSLDPLVVMPLLIPYQCTHAVRAIRVVSEKANAKEILLVLQEILERLSHDDDQEDEEEQEEKSERLSPTLQLERVVFSYTYILPRVLPKEKTTGQRLQGVLHDLGEHVQALVPHSHPREGQAVLHSVTALTNNLLDYFADHLSDATQLTPCVDALFSLLDVTLAASVNHLHTYLAQRTFEALYPKLVVNSAIDPDWNTGERLVLGALAAANRLGYDTTSLSSNPTLGKLTLLAHIDLQDTDHFALLETYSPIILACLRSNNGMDEASAFLLAHISAMTLVKPHPPSLPFDFMIKFAFVLPSLMGVHPDPPTRHMLFRLTALTLSLTEPSLRAQILMDMLTDSTYSPQTRIAAISLVKESVLHALNGTSVLPVLSPLEDVFGTSLFLEILGPVLFRSNPHDLFDSPTFDPDEFLFSPEPNRLIECLSFYYVLIQRDTENRTGIRDRIRVADMEHKLLRPLRGFLERYNTLNKPEVILAFAGLQTSLERVDSALKDLLKGWGYQSL</sequence>
<reference evidence="1" key="2">
    <citation type="submission" date="2020-11" db="EMBL/GenBank/DDBJ databases">
        <authorList>
            <consortium name="DOE Joint Genome Institute"/>
            <person name="Kuo A."/>
            <person name="Miyauchi S."/>
            <person name="Kiss E."/>
            <person name="Drula E."/>
            <person name="Kohler A."/>
            <person name="Sanchez-Garcia M."/>
            <person name="Andreopoulos B."/>
            <person name="Barry K.W."/>
            <person name="Bonito G."/>
            <person name="Buee M."/>
            <person name="Carver A."/>
            <person name="Chen C."/>
            <person name="Cichocki N."/>
            <person name="Clum A."/>
            <person name="Culley D."/>
            <person name="Crous P.W."/>
            <person name="Fauchery L."/>
            <person name="Girlanda M."/>
            <person name="Hayes R."/>
            <person name="Keri Z."/>
            <person name="Labutti K."/>
            <person name="Lipzen A."/>
            <person name="Lombard V."/>
            <person name="Magnuson J."/>
            <person name="Maillard F."/>
            <person name="Morin E."/>
            <person name="Murat C."/>
            <person name="Nolan M."/>
            <person name="Ohm R."/>
            <person name="Pangilinan J."/>
            <person name="Pereira M."/>
            <person name="Perotto S."/>
            <person name="Peter M."/>
            <person name="Riley R."/>
            <person name="Sitrit Y."/>
            <person name="Stielow B."/>
            <person name="Szollosi G."/>
            <person name="Zifcakova L."/>
            <person name="Stursova M."/>
            <person name="Spatafora J.W."/>
            <person name="Tedersoo L."/>
            <person name="Vaario L.-M."/>
            <person name="Yamada A."/>
            <person name="Yan M."/>
            <person name="Wang P."/>
            <person name="Xu J."/>
            <person name="Bruns T."/>
            <person name="Baldrian P."/>
            <person name="Vilgalys R."/>
            <person name="Henrissat B."/>
            <person name="Grigoriev I.V."/>
            <person name="Hibbett D."/>
            <person name="Nagy L.G."/>
            <person name="Martin F.M."/>
        </authorList>
    </citation>
    <scope>NUCLEOTIDE SEQUENCE</scope>
    <source>
        <strain evidence="1">UH-Tt-Lm1</strain>
    </source>
</reference>
<proteinExistence type="predicted"/>
<evidence type="ECO:0000313" key="1">
    <source>
        <dbReference type="EMBL" id="KAF9787816.1"/>
    </source>
</evidence>
<reference evidence="1" key="1">
    <citation type="journal article" date="2020" name="Nat. Commun.">
        <title>Large-scale genome sequencing of mycorrhizal fungi provides insights into the early evolution of symbiotic traits.</title>
        <authorList>
            <person name="Miyauchi S."/>
            <person name="Kiss E."/>
            <person name="Kuo A."/>
            <person name="Drula E."/>
            <person name="Kohler A."/>
            <person name="Sanchez-Garcia M."/>
            <person name="Morin E."/>
            <person name="Andreopoulos B."/>
            <person name="Barry K.W."/>
            <person name="Bonito G."/>
            <person name="Buee M."/>
            <person name="Carver A."/>
            <person name="Chen C."/>
            <person name="Cichocki N."/>
            <person name="Clum A."/>
            <person name="Culley D."/>
            <person name="Crous P.W."/>
            <person name="Fauchery L."/>
            <person name="Girlanda M."/>
            <person name="Hayes R.D."/>
            <person name="Keri Z."/>
            <person name="LaButti K."/>
            <person name="Lipzen A."/>
            <person name="Lombard V."/>
            <person name="Magnuson J."/>
            <person name="Maillard F."/>
            <person name="Murat C."/>
            <person name="Nolan M."/>
            <person name="Ohm R.A."/>
            <person name="Pangilinan J."/>
            <person name="Pereira M.F."/>
            <person name="Perotto S."/>
            <person name="Peter M."/>
            <person name="Pfister S."/>
            <person name="Riley R."/>
            <person name="Sitrit Y."/>
            <person name="Stielow J.B."/>
            <person name="Szollosi G."/>
            <person name="Zifcakova L."/>
            <person name="Stursova M."/>
            <person name="Spatafora J.W."/>
            <person name="Tedersoo L."/>
            <person name="Vaario L.M."/>
            <person name="Yamada A."/>
            <person name="Yan M."/>
            <person name="Wang P."/>
            <person name="Xu J."/>
            <person name="Bruns T."/>
            <person name="Baldrian P."/>
            <person name="Vilgalys R."/>
            <person name="Dunand C."/>
            <person name="Henrissat B."/>
            <person name="Grigoriev I.V."/>
            <person name="Hibbett D."/>
            <person name="Nagy L.G."/>
            <person name="Martin F.M."/>
        </authorList>
    </citation>
    <scope>NUCLEOTIDE SEQUENCE</scope>
    <source>
        <strain evidence="1">UH-Tt-Lm1</strain>
    </source>
</reference>
<dbReference type="OrthoDB" id="5396786at2759"/>
<comment type="caution">
    <text evidence="1">The sequence shown here is derived from an EMBL/GenBank/DDBJ whole genome shotgun (WGS) entry which is preliminary data.</text>
</comment>